<name>A0ABQ2E583_9ACTN</name>
<reference evidence="5" key="1">
    <citation type="journal article" date="2019" name="Int. J. Syst. Evol. Microbiol.">
        <title>The Global Catalogue of Microorganisms (GCM) 10K type strain sequencing project: providing services to taxonomists for standard genome sequencing and annotation.</title>
        <authorList>
            <consortium name="The Broad Institute Genomics Platform"/>
            <consortium name="The Broad Institute Genome Sequencing Center for Infectious Disease"/>
            <person name="Wu L."/>
            <person name="Ma J."/>
        </authorList>
    </citation>
    <scope>NUCLEOTIDE SEQUENCE [LARGE SCALE GENOMIC DNA]</scope>
    <source>
        <strain evidence="5">CGMCC 4.7275</strain>
    </source>
</reference>
<evidence type="ECO:0000256" key="1">
    <source>
        <dbReference type="PROSITE-ProRule" id="PRU00339"/>
    </source>
</evidence>
<dbReference type="SMART" id="SM00028">
    <property type="entry name" value="TPR"/>
    <property type="match status" value="4"/>
</dbReference>
<feature type="compositionally biased region" description="Low complexity" evidence="2">
    <location>
        <begin position="506"/>
        <end position="524"/>
    </location>
</feature>
<feature type="region of interest" description="Disordered" evidence="2">
    <location>
        <begin position="465"/>
        <end position="540"/>
    </location>
</feature>
<dbReference type="PANTHER" id="PTHR12558">
    <property type="entry name" value="CELL DIVISION CYCLE 16,23,27"/>
    <property type="match status" value="1"/>
</dbReference>
<dbReference type="InterPro" id="IPR019734">
    <property type="entry name" value="TPR_rpt"/>
</dbReference>
<accession>A0ABQ2E583</accession>
<keyword evidence="3" id="KW-1133">Transmembrane helix</keyword>
<evidence type="ECO:0000313" key="5">
    <source>
        <dbReference type="Proteomes" id="UP000660265"/>
    </source>
</evidence>
<dbReference type="PANTHER" id="PTHR12558:SF13">
    <property type="entry name" value="CELL DIVISION CYCLE PROTEIN 27 HOMOLOG"/>
    <property type="match status" value="1"/>
</dbReference>
<feature type="repeat" description="TPR" evidence="1">
    <location>
        <begin position="243"/>
        <end position="276"/>
    </location>
</feature>
<dbReference type="PROSITE" id="PS50005">
    <property type="entry name" value="TPR"/>
    <property type="match status" value="1"/>
</dbReference>
<comment type="caution">
    <text evidence="4">The sequence shown here is derived from an EMBL/GenBank/DDBJ whole genome shotgun (WGS) entry which is preliminary data.</text>
</comment>
<dbReference type="SUPFAM" id="SSF48452">
    <property type="entry name" value="TPR-like"/>
    <property type="match status" value="2"/>
</dbReference>
<keyword evidence="5" id="KW-1185">Reference proteome</keyword>
<proteinExistence type="predicted"/>
<keyword evidence="3" id="KW-0472">Membrane</keyword>
<evidence type="ECO:0000256" key="3">
    <source>
        <dbReference type="SAM" id="Phobius"/>
    </source>
</evidence>
<dbReference type="Proteomes" id="UP000660265">
    <property type="component" value="Unassembled WGS sequence"/>
</dbReference>
<feature type="compositionally biased region" description="Low complexity" evidence="2">
    <location>
        <begin position="488"/>
        <end position="498"/>
    </location>
</feature>
<evidence type="ECO:0000313" key="4">
    <source>
        <dbReference type="EMBL" id="GGJ87595.1"/>
    </source>
</evidence>
<evidence type="ECO:0000256" key="2">
    <source>
        <dbReference type="SAM" id="MobiDB-lite"/>
    </source>
</evidence>
<keyword evidence="1" id="KW-0802">TPR repeat</keyword>
<organism evidence="4 5">
    <name type="scientific">Streptomyces camponoticapitis</name>
    <dbReference type="NCBI Taxonomy" id="1616125"/>
    <lineage>
        <taxon>Bacteria</taxon>
        <taxon>Bacillati</taxon>
        <taxon>Actinomycetota</taxon>
        <taxon>Actinomycetes</taxon>
        <taxon>Kitasatosporales</taxon>
        <taxon>Streptomycetaceae</taxon>
        <taxon>Streptomyces</taxon>
    </lineage>
</organism>
<dbReference type="InterPro" id="IPR011990">
    <property type="entry name" value="TPR-like_helical_dom_sf"/>
</dbReference>
<protein>
    <recommendedName>
        <fullName evidence="6">Tetratricopeptide repeat protein</fullName>
    </recommendedName>
</protein>
<keyword evidence="3" id="KW-0812">Transmembrane</keyword>
<dbReference type="Pfam" id="PF13432">
    <property type="entry name" value="TPR_16"/>
    <property type="match status" value="2"/>
</dbReference>
<feature type="transmembrane region" description="Helical" evidence="3">
    <location>
        <begin position="28"/>
        <end position="46"/>
    </location>
</feature>
<feature type="compositionally biased region" description="Polar residues" evidence="2">
    <location>
        <begin position="530"/>
        <end position="540"/>
    </location>
</feature>
<gene>
    <name evidence="4" type="ORF">GCM10011583_18940</name>
</gene>
<dbReference type="Gene3D" id="1.25.40.10">
    <property type="entry name" value="Tetratricopeptide repeat domain"/>
    <property type="match status" value="3"/>
</dbReference>
<dbReference type="EMBL" id="BMMV01000005">
    <property type="protein sequence ID" value="GGJ87595.1"/>
    <property type="molecule type" value="Genomic_DNA"/>
</dbReference>
<sequence length="540" mass="57666">MVFVLTHSNHMDAKNTWNTRHMRHIRRAALAAGVGAVLVVGVLVFVPDGDEAPPPPGPEARARAAVGAGGPASLPDVAALIRDREAWLRKNPKDAGSWAVLGAAYVERGGLRADTAYYPKAEQALRRSLAVAPGERRNPAATTGLAALANARHDYAAARKWGEAVRKAAPARWTTYPVLIDAYNGLGDYAAAGRALDKLRSLRSGVRVLSVSSLVYRDRGWREDAAAKADEAAGKAATPAERSGALNALGGLAWERGEPTDALRYYDAALKVAPDHHASLAGRARVLAALDRTEEACQDYQAALAERPMPEYALELGELYDSLGLDGDARSQYELLRDRTARAQADGVNEELTLARFEADHGSPRAAVERLEAEWRRGHRSMQVSDTLAWALYRAGEARKALPYAKRATEQGMRSALFSYHRGEIERELGMEGPARRHLDEALRTNPRFSPLLAPKARAALAELGELPGGGPKDMYGDGESTPLTAGPTAPSRSTVPSPSTPATPPARSVAPPVPSASPAWSEPAPTPTRPVSASSAARS</sequence>
<evidence type="ECO:0008006" key="6">
    <source>
        <dbReference type="Google" id="ProtNLM"/>
    </source>
</evidence>